<sequence>MALKKKPTAMMSRTSTEHPSREVETAARCLTIAPAVAPLITGCGFVAVHGGHVIGTGHRNTSLKLTPLWGTQSMSLWQRLVHAGNFAILEPPCCPKEKKKHYTILFTRTHTLTNAFRAKSFTIELKLDGIPINSIRGAMRSSAYGLSFGGFPVTRNIPRHHASERKGRSHSTLQTFADGGRFRVKASLVVVYACRTKRARSAGEFPAHLQKLREHGGGADKGEIPVFLFESSQREGLAGEETAVLSRVRTLRRCHCAIFFFWMREKQPCISGLSGYPSHLRPRRSGFNTGRVTLDFRMWGSCRTMPLVGGFFTGISSFPRPFFPVLSILTLSTLIGSQDTDATLPAPGGSQRGVTTECVKRVGRHVTARFLEPIRVIELRQNEMAGQNGEPRGNPPTSGIVRYDVHIRTSGVIRPEINPGLPHGSPSLAPSHCSYLMAEREVLYSRLTTRNPRKRAMRSERREKVSYELGMPNKI</sequence>
<comment type="caution">
    <text evidence="2">The sequence shown here is derived from an EMBL/GenBank/DDBJ whole genome shotgun (WGS) entry which is preliminary data.</text>
</comment>
<name>A0ABQ9HQP6_9NEOP</name>
<protein>
    <submittedName>
        <fullName evidence="2">Uncharacterized protein</fullName>
    </submittedName>
</protein>
<evidence type="ECO:0000256" key="1">
    <source>
        <dbReference type="SAM" id="MobiDB-lite"/>
    </source>
</evidence>
<reference evidence="2 3" key="1">
    <citation type="submission" date="2023-02" db="EMBL/GenBank/DDBJ databases">
        <title>LHISI_Scaffold_Assembly.</title>
        <authorList>
            <person name="Stuart O.P."/>
            <person name="Cleave R."/>
            <person name="Magrath M.J.L."/>
            <person name="Mikheyev A.S."/>
        </authorList>
    </citation>
    <scope>NUCLEOTIDE SEQUENCE [LARGE SCALE GENOMIC DNA]</scope>
    <source>
        <strain evidence="2">Daus_M_001</strain>
        <tissue evidence="2">Leg muscle</tissue>
    </source>
</reference>
<keyword evidence="3" id="KW-1185">Reference proteome</keyword>
<feature type="region of interest" description="Disordered" evidence="1">
    <location>
        <begin position="452"/>
        <end position="475"/>
    </location>
</feature>
<evidence type="ECO:0000313" key="3">
    <source>
        <dbReference type="Proteomes" id="UP001159363"/>
    </source>
</evidence>
<feature type="compositionally biased region" description="Basic and acidic residues" evidence="1">
    <location>
        <begin position="457"/>
        <end position="466"/>
    </location>
</feature>
<gene>
    <name evidence="2" type="ORF">PR048_012910</name>
</gene>
<proteinExistence type="predicted"/>
<dbReference type="EMBL" id="JARBHB010000004">
    <property type="protein sequence ID" value="KAJ8886698.1"/>
    <property type="molecule type" value="Genomic_DNA"/>
</dbReference>
<organism evidence="2 3">
    <name type="scientific">Dryococelus australis</name>
    <dbReference type="NCBI Taxonomy" id="614101"/>
    <lineage>
        <taxon>Eukaryota</taxon>
        <taxon>Metazoa</taxon>
        <taxon>Ecdysozoa</taxon>
        <taxon>Arthropoda</taxon>
        <taxon>Hexapoda</taxon>
        <taxon>Insecta</taxon>
        <taxon>Pterygota</taxon>
        <taxon>Neoptera</taxon>
        <taxon>Polyneoptera</taxon>
        <taxon>Phasmatodea</taxon>
        <taxon>Verophasmatodea</taxon>
        <taxon>Anareolatae</taxon>
        <taxon>Phasmatidae</taxon>
        <taxon>Eurycanthinae</taxon>
        <taxon>Dryococelus</taxon>
    </lineage>
</organism>
<feature type="region of interest" description="Disordered" evidence="1">
    <location>
        <begin position="1"/>
        <end position="20"/>
    </location>
</feature>
<dbReference type="Proteomes" id="UP001159363">
    <property type="component" value="Chromosome X"/>
</dbReference>
<accession>A0ABQ9HQP6</accession>
<evidence type="ECO:0000313" key="2">
    <source>
        <dbReference type="EMBL" id="KAJ8886698.1"/>
    </source>
</evidence>